<dbReference type="PANTHER" id="PTHR23501:SF197">
    <property type="entry name" value="COMD"/>
    <property type="match status" value="1"/>
</dbReference>
<feature type="transmembrane region" description="Helical" evidence="8">
    <location>
        <begin position="342"/>
        <end position="361"/>
    </location>
</feature>
<dbReference type="SUPFAM" id="SSF103473">
    <property type="entry name" value="MFS general substrate transporter"/>
    <property type="match status" value="1"/>
</dbReference>
<dbReference type="InterPro" id="IPR011701">
    <property type="entry name" value="MFS"/>
</dbReference>
<dbReference type="Pfam" id="PF07690">
    <property type="entry name" value="MFS_1"/>
    <property type="match status" value="1"/>
</dbReference>
<feature type="transmembrane region" description="Helical" evidence="8">
    <location>
        <begin position="146"/>
        <end position="164"/>
    </location>
</feature>
<sequence length="526" mass="56830">MTTPDTMRREHCVEDNKRHLPWIIAALMLSMLMSSLGQMIFSTALPTIVGELGGVDHMTWVISGFLVGQTVSLPIFGKLGDQIGRKGLFIFANVLFVVGSIIGGAAQSMGVLIIARVVQGVAGGGMQILSQAITAEVTTPRERGKYMGIMGSVFGVASVLGPVLGGWFTDGPGWRWGLWLNVPIGIAAIIAIWILLRLPKKQASFQMDIWGTITMIIATTALILTVTWGGNDYEWTSPTILTLIAVTIVFGTAFVFIELRAADPLVPMRVFKNRNFVLTTVAGFGIGIFMFGSLAYVPTYLQMVHALSPTNAGLMMITMMVGVMGTSIAVGNLVSRYGKYKWYPIVGLTIVTGALLLLSTLTRETPLWQFGLYMFIFGFGIGCAMQILVLIVQNSFSVREVGTVTAANNFFRQIGGSMGAALVGGLFVDRLRSLMQERLPQAMQSLGDQAGEVMERFGGAGSNVASFVSNLTPQTVNSLPDVLRFAIQDSYNDALTPIFLLLAPLAALCTILLLWITEDKLKETNS</sequence>
<keyword evidence="3" id="KW-0813">Transport</keyword>
<dbReference type="PRINTS" id="PR01036">
    <property type="entry name" value="TCRTETB"/>
</dbReference>
<dbReference type="Gene3D" id="1.20.1250.20">
    <property type="entry name" value="MFS general substrate transporter like domains"/>
    <property type="match status" value="1"/>
</dbReference>
<dbReference type="GO" id="GO:0005886">
    <property type="term" value="C:plasma membrane"/>
    <property type="evidence" value="ECO:0007669"/>
    <property type="project" value="UniProtKB-SubCell"/>
</dbReference>
<feature type="transmembrane region" description="Helical" evidence="8">
    <location>
        <begin position="57"/>
        <end position="76"/>
    </location>
</feature>
<dbReference type="PANTHER" id="PTHR23501">
    <property type="entry name" value="MAJOR FACILITATOR SUPERFAMILY"/>
    <property type="match status" value="1"/>
</dbReference>
<evidence type="ECO:0000256" key="2">
    <source>
        <dbReference type="ARBA" id="ARBA00007520"/>
    </source>
</evidence>
<feature type="transmembrane region" description="Helical" evidence="8">
    <location>
        <begin position="235"/>
        <end position="256"/>
    </location>
</feature>
<dbReference type="CDD" id="cd17502">
    <property type="entry name" value="MFS_Azr1_MDR_like"/>
    <property type="match status" value="1"/>
</dbReference>
<comment type="caution">
    <text evidence="10">The sequence shown here is derived from an EMBL/GenBank/DDBJ whole genome shotgun (WGS) entry which is preliminary data.</text>
</comment>
<keyword evidence="6 8" id="KW-1133">Transmembrane helix</keyword>
<evidence type="ECO:0000256" key="3">
    <source>
        <dbReference type="ARBA" id="ARBA00022448"/>
    </source>
</evidence>
<feature type="transmembrane region" description="Helical" evidence="8">
    <location>
        <begin position="312"/>
        <end position="335"/>
    </location>
</feature>
<comment type="similarity">
    <text evidence="2">Belongs to the major facilitator superfamily. TCR/Tet family.</text>
</comment>
<evidence type="ECO:0000313" key="11">
    <source>
        <dbReference type="Proteomes" id="UP000221653"/>
    </source>
</evidence>
<dbReference type="FunFam" id="1.20.1720.10:FF:000004">
    <property type="entry name" value="EmrB/QacA family drug resistance transporter"/>
    <property type="match status" value="1"/>
</dbReference>
<dbReference type="Proteomes" id="UP000221653">
    <property type="component" value="Unassembled WGS sequence"/>
</dbReference>
<evidence type="ECO:0000256" key="1">
    <source>
        <dbReference type="ARBA" id="ARBA00004651"/>
    </source>
</evidence>
<protein>
    <submittedName>
        <fullName evidence="10">EmrB/QacA subfamily drug resistance transporter</fullName>
    </submittedName>
</protein>
<evidence type="ECO:0000256" key="7">
    <source>
        <dbReference type="ARBA" id="ARBA00023136"/>
    </source>
</evidence>
<dbReference type="AlphaFoldDB" id="A0A2A9DQQ0"/>
<keyword evidence="5 8" id="KW-0812">Transmembrane</keyword>
<dbReference type="PROSITE" id="PS00217">
    <property type="entry name" value="SUGAR_TRANSPORT_2"/>
    <property type="match status" value="1"/>
</dbReference>
<comment type="subcellular location">
    <subcellularLocation>
        <location evidence="1">Cell membrane</location>
        <topology evidence="1">Multi-pass membrane protein</topology>
    </subcellularLocation>
</comment>
<proteinExistence type="inferred from homology"/>
<dbReference type="InterPro" id="IPR036259">
    <property type="entry name" value="MFS_trans_sf"/>
</dbReference>
<feature type="transmembrane region" description="Helical" evidence="8">
    <location>
        <begin position="367"/>
        <end position="392"/>
    </location>
</feature>
<evidence type="ECO:0000259" key="9">
    <source>
        <dbReference type="PROSITE" id="PS50850"/>
    </source>
</evidence>
<accession>A0A2A9DQQ0</accession>
<keyword evidence="7 8" id="KW-0472">Membrane</keyword>
<evidence type="ECO:0000256" key="4">
    <source>
        <dbReference type="ARBA" id="ARBA00022475"/>
    </source>
</evidence>
<dbReference type="InterPro" id="IPR004638">
    <property type="entry name" value="EmrB-like"/>
</dbReference>
<dbReference type="Gene3D" id="1.20.1720.10">
    <property type="entry name" value="Multidrug resistance protein D"/>
    <property type="match status" value="1"/>
</dbReference>
<dbReference type="EMBL" id="PDJF01000001">
    <property type="protein sequence ID" value="PFG29018.1"/>
    <property type="molecule type" value="Genomic_DNA"/>
</dbReference>
<keyword evidence="11" id="KW-1185">Reference proteome</keyword>
<organism evidence="10 11">
    <name type="scientific">Corynebacterium renale</name>
    <dbReference type="NCBI Taxonomy" id="1724"/>
    <lineage>
        <taxon>Bacteria</taxon>
        <taxon>Bacillati</taxon>
        <taxon>Actinomycetota</taxon>
        <taxon>Actinomycetes</taxon>
        <taxon>Mycobacteriales</taxon>
        <taxon>Corynebacteriaceae</taxon>
        <taxon>Corynebacterium</taxon>
    </lineage>
</organism>
<dbReference type="GO" id="GO:0022857">
    <property type="term" value="F:transmembrane transporter activity"/>
    <property type="evidence" value="ECO:0007669"/>
    <property type="project" value="InterPro"/>
</dbReference>
<evidence type="ECO:0000256" key="5">
    <source>
        <dbReference type="ARBA" id="ARBA00022692"/>
    </source>
</evidence>
<name>A0A2A9DQQ0_9CORY</name>
<reference evidence="10 11" key="1">
    <citation type="submission" date="2017-10" db="EMBL/GenBank/DDBJ databases">
        <title>Sequencing the genomes of 1000 actinobacteria strains.</title>
        <authorList>
            <person name="Klenk H.-P."/>
        </authorList>
    </citation>
    <scope>NUCLEOTIDE SEQUENCE [LARGE SCALE GENOMIC DNA]</scope>
    <source>
        <strain evidence="10 11">DSM 20688</strain>
    </source>
</reference>
<feature type="domain" description="Major facilitator superfamily (MFS) profile" evidence="9">
    <location>
        <begin position="23"/>
        <end position="521"/>
    </location>
</feature>
<feature type="transmembrane region" description="Helical" evidence="8">
    <location>
        <begin position="20"/>
        <end position="45"/>
    </location>
</feature>
<feature type="transmembrane region" description="Helical" evidence="8">
    <location>
        <begin position="88"/>
        <end position="107"/>
    </location>
</feature>
<feature type="transmembrane region" description="Helical" evidence="8">
    <location>
        <begin position="113"/>
        <end position="134"/>
    </location>
</feature>
<dbReference type="PROSITE" id="PS50850">
    <property type="entry name" value="MFS"/>
    <property type="match status" value="1"/>
</dbReference>
<feature type="transmembrane region" description="Helical" evidence="8">
    <location>
        <begin position="176"/>
        <end position="196"/>
    </location>
</feature>
<dbReference type="STRING" id="1724.GCA_001044175_01986"/>
<feature type="transmembrane region" description="Helical" evidence="8">
    <location>
        <begin position="208"/>
        <end position="229"/>
    </location>
</feature>
<feature type="transmembrane region" description="Helical" evidence="8">
    <location>
        <begin position="494"/>
        <end position="516"/>
    </location>
</feature>
<evidence type="ECO:0000313" key="10">
    <source>
        <dbReference type="EMBL" id="PFG29018.1"/>
    </source>
</evidence>
<dbReference type="NCBIfam" id="TIGR00711">
    <property type="entry name" value="efflux_EmrB"/>
    <property type="match status" value="1"/>
</dbReference>
<keyword evidence="4" id="KW-1003">Cell membrane</keyword>
<dbReference type="RefSeq" id="WP_408608284.1">
    <property type="nucleotide sequence ID" value="NZ_LS483404.1"/>
</dbReference>
<gene>
    <name evidence="10" type="ORF">ATK06_2150</name>
</gene>
<dbReference type="InterPro" id="IPR020846">
    <property type="entry name" value="MFS_dom"/>
</dbReference>
<feature type="transmembrane region" description="Helical" evidence="8">
    <location>
        <begin position="276"/>
        <end position="297"/>
    </location>
</feature>
<evidence type="ECO:0000256" key="6">
    <source>
        <dbReference type="ARBA" id="ARBA00022989"/>
    </source>
</evidence>
<evidence type="ECO:0000256" key="8">
    <source>
        <dbReference type="SAM" id="Phobius"/>
    </source>
</evidence>
<dbReference type="InterPro" id="IPR005829">
    <property type="entry name" value="Sugar_transporter_CS"/>
</dbReference>